<accession>A0A3N4ITM3</accession>
<protein>
    <submittedName>
        <fullName evidence="2">Uncharacterized protein</fullName>
    </submittedName>
</protein>
<dbReference type="Proteomes" id="UP000276215">
    <property type="component" value="Unassembled WGS sequence"/>
</dbReference>
<feature type="transmembrane region" description="Helical" evidence="1">
    <location>
        <begin position="45"/>
        <end position="72"/>
    </location>
</feature>
<evidence type="ECO:0000313" key="3">
    <source>
        <dbReference type="Proteomes" id="UP000276215"/>
    </source>
</evidence>
<reference evidence="2 3" key="1">
    <citation type="journal article" date="2018" name="Nat. Ecol. Evol.">
        <title>Pezizomycetes genomes reveal the molecular basis of ectomycorrhizal truffle lifestyle.</title>
        <authorList>
            <person name="Murat C."/>
            <person name="Payen T."/>
            <person name="Noel B."/>
            <person name="Kuo A."/>
            <person name="Morin E."/>
            <person name="Chen J."/>
            <person name="Kohler A."/>
            <person name="Krizsan K."/>
            <person name="Balestrini R."/>
            <person name="Da Silva C."/>
            <person name="Montanini B."/>
            <person name="Hainaut M."/>
            <person name="Levati E."/>
            <person name="Barry K.W."/>
            <person name="Belfiori B."/>
            <person name="Cichocki N."/>
            <person name="Clum A."/>
            <person name="Dockter R.B."/>
            <person name="Fauchery L."/>
            <person name="Guy J."/>
            <person name="Iotti M."/>
            <person name="Le Tacon F."/>
            <person name="Lindquist E.A."/>
            <person name="Lipzen A."/>
            <person name="Malagnac F."/>
            <person name="Mello A."/>
            <person name="Molinier V."/>
            <person name="Miyauchi S."/>
            <person name="Poulain J."/>
            <person name="Riccioni C."/>
            <person name="Rubini A."/>
            <person name="Sitrit Y."/>
            <person name="Splivallo R."/>
            <person name="Traeger S."/>
            <person name="Wang M."/>
            <person name="Zifcakova L."/>
            <person name="Wipf D."/>
            <person name="Zambonelli A."/>
            <person name="Paolocci F."/>
            <person name="Nowrousian M."/>
            <person name="Ottonello S."/>
            <person name="Baldrian P."/>
            <person name="Spatafora J.W."/>
            <person name="Henrissat B."/>
            <person name="Nagy L.G."/>
            <person name="Aury J.M."/>
            <person name="Wincker P."/>
            <person name="Grigoriev I.V."/>
            <person name="Bonfante P."/>
            <person name="Martin F.M."/>
        </authorList>
    </citation>
    <scope>NUCLEOTIDE SEQUENCE [LARGE SCALE GENOMIC DNA]</scope>
    <source>
        <strain evidence="2 3">120613-1</strain>
    </source>
</reference>
<dbReference type="EMBL" id="ML120700">
    <property type="protein sequence ID" value="RPA88707.1"/>
    <property type="molecule type" value="Genomic_DNA"/>
</dbReference>
<keyword evidence="1" id="KW-1133">Transmembrane helix</keyword>
<keyword evidence="1" id="KW-0472">Membrane</keyword>
<sequence>MLSHKVMLSCQALSRVPPVVSQQTCRSCGHMPQPWHDYQIKQYHVPIYSLAFMQILPCQMLIFLEICLFFLYNIIYAICSF</sequence>
<name>A0A3N4ITM3_9PEZI</name>
<organism evidence="2 3">
    <name type="scientific">Choiromyces venosus 120613-1</name>
    <dbReference type="NCBI Taxonomy" id="1336337"/>
    <lineage>
        <taxon>Eukaryota</taxon>
        <taxon>Fungi</taxon>
        <taxon>Dikarya</taxon>
        <taxon>Ascomycota</taxon>
        <taxon>Pezizomycotina</taxon>
        <taxon>Pezizomycetes</taxon>
        <taxon>Pezizales</taxon>
        <taxon>Tuberaceae</taxon>
        <taxon>Choiromyces</taxon>
    </lineage>
</organism>
<evidence type="ECO:0000256" key="1">
    <source>
        <dbReference type="SAM" id="Phobius"/>
    </source>
</evidence>
<evidence type="ECO:0000313" key="2">
    <source>
        <dbReference type="EMBL" id="RPA88707.1"/>
    </source>
</evidence>
<proteinExistence type="predicted"/>
<keyword evidence="3" id="KW-1185">Reference proteome</keyword>
<dbReference type="AlphaFoldDB" id="A0A3N4ITM3"/>
<gene>
    <name evidence="2" type="ORF">L873DRAFT_886086</name>
</gene>
<keyword evidence="1" id="KW-0812">Transmembrane</keyword>